<organism evidence="2 3">
    <name type="scientific">Chaetomium strumarium</name>
    <dbReference type="NCBI Taxonomy" id="1170767"/>
    <lineage>
        <taxon>Eukaryota</taxon>
        <taxon>Fungi</taxon>
        <taxon>Dikarya</taxon>
        <taxon>Ascomycota</taxon>
        <taxon>Pezizomycotina</taxon>
        <taxon>Sordariomycetes</taxon>
        <taxon>Sordariomycetidae</taxon>
        <taxon>Sordariales</taxon>
        <taxon>Chaetomiaceae</taxon>
        <taxon>Chaetomium</taxon>
    </lineage>
</organism>
<dbReference type="InterPro" id="IPR036291">
    <property type="entry name" value="NAD(P)-bd_dom_sf"/>
</dbReference>
<dbReference type="InterPro" id="IPR023401">
    <property type="entry name" value="ODC_N"/>
</dbReference>
<keyword evidence="3" id="KW-1185">Reference proteome</keyword>
<evidence type="ECO:0008006" key="4">
    <source>
        <dbReference type="Google" id="ProtNLM"/>
    </source>
</evidence>
<dbReference type="PANTHER" id="PTHR13812:SF19">
    <property type="entry name" value="KETIMINE REDUCTASE MU-CRYSTALLIN"/>
    <property type="match status" value="1"/>
</dbReference>
<evidence type="ECO:0000313" key="3">
    <source>
        <dbReference type="Proteomes" id="UP001273166"/>
    </source>
</evidence>
<dbReference type="Gene3D" id="3.30.1780.10">
    <property type="entry name" value="ornithine cyclodeaminase, domain 1"/>
    <property type="match status" value="1"/>
</dbReference>
<gene>
    <name evidence="2" type="ORF">B0T15DRAFT_269531</name>
</gene>
<protein>
    <recommendedName>
        <fullName evidence="4">Ornithine cyclodeaminase-like protein</fullName>
    </recommendedName>
</protein>
<dbReference type="GO" id="GO:0005737">
    <property type="term" value="C:cytoplasm"/>
    <property type="evidence" value="ECO:0007669"/>
    <property type="project" value="TreeGrafter"/>
</dbReference>
<dbReference type="GeneID" id="87882273"/>
<dbReference type="EMBL" id="JAUDZG010000006">
    <property type="protein sequence ID" value="KAK3303282.1"/>
    <property type="molecule type" value="Genomic_DNA"/>
</dbReference>
<dbReference type="AlphaFoldDB" id="A0AAJ0GNM2"/>
<dbReference type="SUPFAM" id="SSF51735">
    <property type="entry name" value="NAD(P)-binding Rossmann-fold domains"/>
    <property type="match status" value="1"/>
</dbReference>
<dbReference type="PANTHER" id="PTHR13812">
    <property type="entry name" value="KETIMINE REDUCTASE MU-CRYSTALLIN"/>
    <property type="match status" value="1"/>
</dbReference>
<accession>A0AAJ0GNM2</accession>
<evidence type="ECO:0000256" key="1">
    <source>
        <dbReference type="ARBA" id="ARBA00008903"/>
    </source>
</evidence>
<dbReference type="Proteomes" id="UP001273166">
    <property type="component" value="Unassembled WGS sequence"/>
</dbReference>
<reference evidence="2" key="2">
    <citation type="submission" date="2023-06" db="EMBL/GenBank/DDBJ databases">
        <authorList>
            <consortium name="Lawrence Berkeley National Laboratory"/>
            <person name="Mondo S.J."/>
            <person name="Hensen N."/>
            <person name="Bonometti L."/>
            <person name="Westerberg I."/>
            <person name="Brannstrom I.O."/>
            <person name="Guillou S."/>
            <person name="Cros-Aarteil S."/>
            <person name="Calhoun S."/>
            <person name="Haridas S."/>
            <person name="Kuo A."/>
            <person name="Pangilinan J."/>
            <person name="Riley R."/>
            <person name="Labutti K."/>
            <person name="Andreopoulos B."/>
            <person name="Lipzen A."/>
            <person name="Chen C."/>
            <person name="Yanf M."/>
            <person name="Daum C."/>
            <person name="Ng V."/>
            <person name="Clum A."/>
            <person name="Steindorff A."/>
            <person name="Ohm R."/>
            <person name="Martin F."/>
            <person name="Silar P."/>
            <person name="Natvig D."/>
            <person name="Lalanne C."/>
            <person name="Gautier V."/>
            <person name="Ament-Velasquez S.L."/>
            <person name="Kruys A."/>
            <person name="Hutchinson M.I."/>
            <person name="Powell A.J."/>
            <person name="Barry K."/>
            <person name="Miller A.N."/>
            <person name="Grigoriev I.V."/>
            <person name="Debuchy R."/>
            <person name="Gladieux P."/>
            <person name="Thoren M.H."/>
            <person name="Johannesson H."/>
        </authorList>
    </citation>
    <scope>NUCLEOTIDE SEQUENCE</scope>
    <source>
        <strain evidence="2">CBS 333.67</strain>
    </source>
</reference>
<reference evidence="2" key="1">
    <citation type="journal article" date="2023" name="Mol. Phylogenet. Evol.">
        <title>Genome-scale phylogeny and comparative genomics of the fungal order Sordariales.</title>
        <authorList>
            <person name="Hensen N."/>
            <person name="Bonometti L."/>
            <person name="Westerberg I."/>
            <person name="Brannstrom I.O."/>
            <person name="Guillou S."/>
            <person name="Cros-Aarteil S."/>
            <person name="Calhoun S."/>
            <person name="Haridas S."/>
            <person name="Kuo A."/>
            <person name="Mondo S."/>
            <person name="Pangilinan J."/>
            <person name="Riley R."/>
            <person name="LaButti K."/>
            <person name="Andreopoulos B."/>
            <person name="Lipzen A."/>
            <person name="Chen C."/>
            <person name="Yan M."/>
            <person name="Daum C."/>
            <person name="Ng V."/>
            <person name="Clum A."/>
            <person name="Steindorff A."/>
            <person name="Ohm R.A."/>
            <person name="Martin F."/>
            <person name="Silar P."/>
            <person name="Natvig D.O."/>
            <person name="Lalanne C."/>
            <person name="Gautier V."/>
            <person name="Ament-Velasquez S.L."/>
            <person name="Kruys A."/>
            <person name="Hutchinson M.I."/>
            <person name="Powell A.J."/>
            <person name="Barry K."/>
            <person name="Miller A.N."/>
            <person name="Grigoriev I.V."/>
            <person name="Debuchy R."/>
            <person name="Gladieux P."/>
            <person name="Hiltunen Thoren M."/>
            <person name="Johannesson H."/>
        </authorList>
    </citation>
    <scope>NUCLEOTIDE SEQUENCE</scope>
    <source>
        <strain evidence="2">CBS 333.67</strain>
    </source>
</reference>
<dbReference type="Gene3D" id="3.40.50.720">
    <property type="entry name" value="NAD(P)-binding Rossmann-like Domain"/>
    <property type="match status" value="1"/>
</dbReference>
<dbReference type="Pfam" id="PF02423">
    <property type="entry name" value="OCD_Mu_crystall"/>
    <property type="match status" value="1"/>
</dbReference>
<comment type="caution">
    <text evidence="2">The sequence shown here is derived from an EMBL/GenBank/DDBJ whole genome shotgun (WGS) entry which is preliminary data.</text>
</comment>
<comment type="similarity">
    <text evidence="1">Belongs to the ornithine cyclodeaminase/mu-crystallin family.</text>
</comment>
<sequence>MTLTVLTDDQIRSLLENLTADELEGFRKALASALYEFSTGGTVDQPERISVHSKATGATTLFMPSSNAAGNGIKVITLSSASNQSPTTTATTTTTAAADTKPVIRPTGAVTLFDAQGAPLGLLHASTLTAFRTALSSLCLVRQRAGPLETLAVFGCGEQAYWHVRLTLLACGTAVRKVVFVNRRASGASREVLRRFGSEERGVRAEVKEREGWKGCVFEVLTREEEGYERKVGEVLREADVVFCCTPSTEPLFDGRVWASEEARRKGRLIVAIGSYTPEMREVPGELIRESQRRGDKEAGVLVVDTIEGATKEAGELHEARGLHGELVELGELLVPDGTTPWLDGKGSGKGHLTPWLQTGNVIYKCVGFGIMDLSVGTHLVKYAKEKGVGTQVQGFSDDGLGQVY</sequence>
<dbReference type="InterPro" id="IPR003462">
    <property type="entry name" value="ODC_Mu_crystall"/>
</dbReference>
<name>A0AAJ0GNM2_9PEZI</name>
<proteinExistence type="inferred from homology"/>
<evidence type="ECO:0000313" key="2">
    <source>
        <dbReference type="EMBL" id="KAK3303282.1"/>
    </source>
</evidence>
<dbReference type="RefSeq" id="XP_062719062.1">
    <property type="nucleotide sequence ID" value="XM_062863444.1"/>
</dbReference>